<feature type="compositionally biased region" description="Polar residues" evidence="1">
    <location>
        <begin position="391"/>
        <end position="401"/>
    </location>
</feature>
<gene>
    <name evidence="3" type="ORF">IMG5_132320</name>
</gene>
<dbReference type="AlphaFoldDB" id="G0QWH4"/>
<evidence type="ECO:0000313" key="4">
    <source>
        <dbReference type="Proteomes" id="UP000008983"/>
    </source>
</evidence>
<proteinExistence type="predicted"/>
<feature type="region of interest" description="Disordered" evidence="1">
    <location>
        <begin position="311"/>
        <end position="434"/>
    </location>
</feature>
<organism evidence="3 4">
    <name type="scientific">Ichthyophthirius multifiliis</name>
    <name type="common">White spot disease agent</name>
    <name type="synonym">Ich</name>
    <dbReference type="NCBI Taxonomy" id="5932"/>
    <lineage>
        <taxon>Eukaryota</taxon>
        <taxon>Sar</taxon>
        <taxon>Alveolata</taxon>
        <taxon>Ciliophora</taxon>
        <taxon>Intramacronucleata</taxon>
        <taxon>Oligohymenophorea</taxon>
        <taxon>Hymenostomatida</taxon>
        <taxon>Ophryoglenina</taxon>
        <taxon>Ichthyophthirius</taxon>
    </lineage>
</organism>
<reference evidence="3 4" key="1">
    <citation type="submission" date="2011-07" db="EMBL/GenBank/DDBJ databases">
        <authorList>
            <person name="Coyne R."/>
            <person name="Brami D."/>
            <person name="Johnson J."/>
            <person name="Hostetler J."/>
            <person name="Hannick L."/>
            <person name="Clark T."/>
            <person name="Cassidy-Hanley D."/>
            <person name="Inman J."/>
        </authorList>
    </citation>
    <scope>NUCLEOTIDE SEQUENCE [LARGE SCALE GENOMIC DNA]</scope>
    <source>
        <strain evidence="3 4">G5</strain>
    </source>
</reference>
<dbReference type="RefSeq" id="XP_004032022.1">
    <property type="nucleotide sequence ID" value="XM_004031974.1"/>
</dbReference>
<feature type="transmembrane region" description="Helical" evidence="2">
    <location>
        <begin position="7"/>
        <end position="28"/>
    </location>
</feature>
<protein>
    <recommendedName>
        <fullName evidence="5">Transmembrane protein</fullName>
    </recommendedName>
</protein>
<dbReference type="EMBL" id="GL983995">
    <property type="protein sequence ID" value="EGR30435.1"/>
    <property type="molecule type" value="Genomic_DNA"/>
</dbReference>
<keyword evidence="2" id="KW-0812">Transmembrane</keyword>
<keyword evidence="2" id="KW-1133">Transmembrane helix</keyword>
<dbReference type="GeneID" id="14906547"/>
<sequence>MSQSKQNYIPLLIGAGSLAIGGLGYLAYEFLSKNTKSQSTQQNNQKSYTRDQILQTLKSFKKELYTCSVQVSAMVQQIKLQSRGAQLDFDIKEFIFSYPIVVQEMERAEIQACLKNNITKQELQWNVENLYKNDSEIEELQKQIKLMFDQAALGVPPDPKSEIPEFLTCDKLLEIIQQIMISTTKQLRDFFYNIKQQYGNVNLNDPRILQQMQQIQMSGLKEKILHEYGLDTFEDPSDKILQFATQKYAMENPEFSQKMQILELKHKKCMETIMVNPDNEEIIEKIFNEDMSQVGLGMGGSMGGFQGFHAARRKQQDQPKLDEKQKVEEKVADDENKQEKQNNEENAEQKDQIDEQQKEQQQEQEQQQEKQEQQQEQQEVQKQEIHEDLNKQNQQEVQNPKQEQHQVHENQQQSLYNQNEQDKKDNDEKFQDAQ</sequence>
<evidence type="ECO:0000313" key="3">
    <source>
        <dbReference type="EMBL" id="EGR30435.1"/>
    </source>
</evidence>
<dbReference type="STRING" id="857967.G0QWH4"/>
<dbReference type="OrthoDB" id="312971at2759"/>
<evidence type="ECO:0000256" key="1">
    <source>
        <dbReference type="SAM" id="MobiDB-lite"/>
    </source>
</evidence>
<name>G0QWH4_ICHMU</name>
<dbReference type="eggNOG" id="ENOG502SQD4">
    <property type="taxonomic scope" value="Eukaryota"/>
</dbReference>
<keyword evidence="4" id="KW-1185">Reference proteome</keyword>
<dbReference type="Proteomes" id="UP000008983">
    <property type="component" value="Unassembled WGS sequence"/>
</dbReference>
<accession>G0QWH4</accession>
<dbReference type="InParanoid" id="G0QWH4"/>
<dbReference type="OMA" id="MVYNQFR"/>
<evidence type="ECO:0008006" key="5">
    <source>
        <dbReference type="Google" id="ProtNLM"/>
    </source>
</evidence>
<keyword evidence="2" id="KW-0472">Membrane</keyword>
<evidence type="ECO:0000256" key="2">
    <source>
        <dbReference type="SAM" id="Phobius"/>
    </source>
</evidence>
<feature type="compositionally biased region" description="Basic and acidic residues" evidence="1">
    <location>
        <begin position="420"/>
        <end position="434"/>
    </location>
</feature>
<feature type="compositionally biased region" description="Basic and acidic residues" evidence="1">
    <location>
        <begin position="314"/>
        <end position="390"/>
    </location>
</feature>